<comment type="caution">
    <text evidence="1">The sequence shown here is derived from an EMBL/GenBank/DDBJ whole genome shotgun (WGS) entry which is preliminary data.</text>
</comment>
<organism evidence="1 2">
    <name type="scientific">Streptomyces rhizosphaericus</name>
    <dbReference type="NCBI Taxonomy" id="114699"/>
    <lineage>
        <taxon>Bacteria</taxon>
        <taxon>Bacillati</taxon>
        <taxon>Actinomycetota</taxon>
        <taxon>Actinomycetes</taxon>
        <taxon>Kitasatosporales</taxon>
        <taxon>Streptomycetaceae</taxon>
        <taxon>Streptomyces</taxon>
        <taxon>Streptomyces violaceusniger group</taxon>
    </lineage>
</organism>
<protein>
    <submittedName>
        <fullName evidence="1">Uncharacterized protein</fullName>
    </submittedName>
</protein>
<dbReference type="EMBL" id="BAAAIE010000119">
    <property type="protein sequence ID" value="GAA1001085.1"/>
    <property type="molecule type" value="Genomic_DNA"/>
</dbReference>
<evidence type="ECO:0000313" key="1">
    <source>
        <dbReference type="EMBL" id="GAA1001085.1"/>
    </source>
</evidence>
<evidence type="ECO:0000313" key="2">
    <source>
        <dbReference type="Proteomes" id="UP001500033"/>
    </source>
</evidence>
<name>A0ABN1SQ00_9ACTN</name>
<gene>
    <name evidence="1" type="ORF">GCM10009576_091840</name>
</gene>
<proteinExistence type="predicted"/>
<accession>A0ABN1SQ00</accession>
<sequence length="59" mass="6120">MRLQAAQVGHRLWRRCVTAREQVLAGEGGAVEGAAVEDGHAVLRLRLARGEGVGAGPCG</sequence>
<keyword evidence="2" id="KW-1185">Reference proteome</keyword>
<dbReference type="Proteomes" id="UP001500033">
    <property type="component" value="Unassembled WGS sequence"/>
</dbReference>
<reference evidence="1 2" key="1">
    <citation type="journal article" date="2019" name="Int. J. Syst. Evol. Microbiol.">
        <title>The Global Catalogue of Microorganisms (GCM) 10K type strain sequencing project: providing services to taxonomists for standard genome sequencing and annotation.</title>
        <authorList>
            <consortium name="The Broad Institute Genomics Platform"/>
            <consortium name="The Broad Institute Genome Sequencing Center for Infectious Disease"/>
            <person name="Wu L."/>
            <person name="Ma J."/>
        </authorList>
    </citation>
    <scope>NUCLEOTIDE SEQUENCE [LARGE SCALE GENOMIC DNA]</scope>
    <source>
        <strain evidence="1 2">JCM 11445</strain>
    </source>
</reference>